<dbReference type="InterPro" id="IPR038973">
    <property type="entry name" value="MutL/Mlh/Pms-like"/>
</dbReference>
<dbReference type="Gene3D" id="3.30.565.10">
    <property type="entry name" value="Histidine kinase-like ATPase, C-terminal domain"/>
    <property type="match status" value="2"/>
</dbReference>
<accession>A0A9P6Y909</accession>
<dbReference type="Pfam" id="PF01119">
    <property type="entry name" value="DNA_mis_repair"/>
    <property type="match status" value="1"/>
</dbReference>
<dbReference type="GO" id="GO:0016887">
    <property type="term" value="F:ATP hydrolysis activity"/>
    <property type="evidence" value="ECO:0007669"/>
    <property type="project" value="InterPro"/>
</dbReference>
<dbReference type="GO" id="GO:0032389">
    <property type="term" value="C:MutLalpha complex"/>
    <property type="evidence" value="ECO:0007669"/>
    <property type="project" value="TreeGrafter"/>
</dbReference>
<dbReference type="InterPro" id="IPR014762">
    <property type="entry name" value="DNA_mismatch_repair_CS"/>
</dbReference>
<dbReference type="InterPro" id="IPR013507">
    <property type="entry name" value="DNA_mismatch_S5_2-like"/>
</dbReference>
<feature type="compositionally biased region" description="Basic and acidic residues" evidence="3">
    <location>
        <begin position="319"/>
        <end position="328"/>
    </location>
</feature>
<keyword evidence="2" id="KW-0227">DNA damage</keyword>
<evidence type="ECO:0000313" key="6">
    <source>
        <dbReference type="Proteomes" id="UP000717996"/>
    </source>
</evidence>
<organism evidence="5 6">
    <name type="scientific">Rhizopus oryzae</name>
    <name type="common">Mucormycosis agent</name>
    <name type="synonym">Rhizopus arrhizus var. delemar</name>
    <dbReference type="NCBI Taxonomy" id="64495"/>
    <lineage>
        <taxon>Eukaryota</taxon>
        <taxon>Fungi</taxon>
        <taxon>Fungi incertae sedis</taxon>
        <taxon>Mucoromycota</taxon>
        <taxon>Mucoromycotina</taxon>
        <taxon>Mucoromycetes</taxon>
        <taxon>Mucorales</taxon>
        <taxon>Mucorineae</taxon>
        <taxon>Rhizopodaceae</taxon>
        <taxon>Rhizopus</taxon>
    </lineage>
</organism>
<dbReference type="InterPro" id="IPR020568">
    <property type="entry name" value="Ribosomal_Su5_D2-typ_SF"/>
</dbReference>
<dbReference type="AlphaFoldDB" id="A0A9P6Y909"/>
<evidence type="ECO:0000256" key="2">
    <source>
        <dbReference type="ARBA" id="ARBA00022763"/>
    </source>
</evidence>
<dbReference type="GO" id="GO:0005524">
    <property type="term" value="F:ATP binding"/>
    <property type="evidence" value="ECO:0007669"/>
    <property type="project" value="InterPro"/>
</dbReference>
<dbReference type="OrthoDB" id="10263226at2759"/>
<dbReference type="CDD" id="cd16926">
    <property type="entry name" value="HATPase_MutL-MLH-PMS-like"/>
    <property type="match status" value="1"/>
</dbReference>
<dbReference type="Pfam" id="PF13589">
    <property type="entry name" value="HATPase_c_3"/>
    <property type="match status" value="1"/>
</dbReference>
<dbReference type="InterPro" id="IPR014721">
    <property type="entry name" value="Ribsml_uS5_D2-typ_fold_subgr"/>
</dbReference>
<dbReference type="SUPFAM" id="SSF54211">
    <property type="entry name" value="Ribosomal protein S5 domain 2-like"/>
    <property type="match status" value="1"/>
</dbReference>
<dbReference type="SMART" id="SM01340">
    <property type="entry name" value="DNA_mis_repair"/>
    <property type="match status" value="1"/>
</dbReference>
<feature type="region of interest" description="Disordered" evidence="3">
    <location>
        <begin position="319"/>
        <end position="357"/>
    </location>
</feature>
<dbReference type="GO" id="GO:0140664">
    <property type="term" value="F:ATP-dependent DNA damage sensor activity"/>
    <property type="evidence" value="ECO:0007669"/>
    <property type="project" value="InterPro"/>
</dbReference>
<protein>
    <recommendedName>
        <fullName evidence="4">DNA mismatch repair protein S5 domain-containing protein</fullName>
    </recommendedName>
</protein>
<evidence type="ECO:0000313" key="5">
    <source>
        <dbReference type="EMBL" id="KAG1542295.1"/>
    </source>
</evidence>
<feature type="compositionally biased region" description="Basic and acidic residues" evidence="3">
    <location>
        <begin position="338"/>
        <end position="347"/>
    </location>
</feature>
<dbReference type="PROSITE" id="PS00058">
    <property type="entry name" value="DNA_MISMATCH_REPAIR_1"/>
    <property type="match status" value="1"/>
</dbReference>
<gene>
    <name evidence="5" type="ORF">G6F51_007359</name>
</gene>
<dbReference type="GO" id="GO:0006298">
    <property type="term" value="P:mismatch repair"/>
    <property type="evidence" value="ECO:0007669"/>
    <property type="project" value="InterPro"/>
</dbReference>
<name>A0A9P6Y909_RHIOR</name>
<dbReference type="SUPFAM" id="SSF55874">
    <property type="entry name" value="ATPase domain of HSP90 chaperone/DNA topoisomerase II/histidine kinase"/>
    <property type="match status" value="1"/>
</dbReference>
<dbReference type="PANTHER" id="PTHR10073">
    <property type="entry name" value="DNA MISMATCH REPAIR PROTEIN MLH, PMS, MUTL"/>
    <property type="match status" value="1"/>
</dbReference>
<dbReference type="InterPro" id="IPR032189">
    <property type="entry name" value="Mlh1_C"/>
</dbReference>
<reference evidence="5" key="1">
    <citation type="journal article" date="2020" name="Microb. Genom.">
        <title>Genetic diversity of clinical and environmental Mucorales isolates obtained from an investigation of mucormycosis cases among solid organ transplant recipients.</title>
        <authorList>
            <person name="Nguyen M.H."/>
            <person name="Kaul D."/>
            <person name="Muto C."/>
            <person name="Cheng S.J."/>
            <person name="Richter R.A."/>
            <person name="Bruno V.M."/>
            <person name="Liu G."/>
            <person name="Beyhan S."/>
            <person name="Sundermann A.J."/>
            <person name="Mounaud S."/>
            <person name="Pasculle A.W."/>
            <person name="Nierman W.C."/>
            <person name="Driscoll E."/>
            <person name="Cumbie R."/>
            <person name="Clancy C.J."/>
            <person name="Dupont C.L."/>
        </authorList>
    </citation>
    <scope>NUCLEOTIDE SEQUENCE</scope>
    <source>
        <strain evidence="5">GL16</strain>
    </source>
</reference>
<proteinExistence type="inferred from homology"/>
<sequence>MRISKLDPSVIKRIAAGETIQRPVNVIKEMMENSLDAGSKHIHISVTKSGFDMIKVKDDGHGIQRDDLSIICERHTTSKIETFSDLSQLSTFGFRGEALASISNVSNVQGLFENMPQRRKALKSGQEEYGHIQTCVQNYAIHYYQISFILKREEVVDLNYPSEQAQIDRIQRVLGKFVASHVKCTEYCNKRYNCTLLYSDMTEAYPTKEKNAVFILFVNNHLVDNLKMKRQLYKVYADMKTNYKPPFLYISLRIDPSHVDVNVHPTKKELYLLNEQNILHDLCQLLHDSISLPLLKDKQEKRDRVPQTKATLDHYFKKVSRKDDHDHQSVLPTSQQEVPKHTPDSHRPQRHRKNTKPWPLIETKKTVVSGSKEGAVRRLNKASDDDDIDVVPILEKSVEEEEDFKRIVQIQKEINQAKDKNLSRLLTGHELIEYVDSNLVVSAYNDRYYLMNPSVISEEFFYQVIIHQFGQFGLLTLSEPVSLRACFCLMTQSEQELRQLQNAVIDQRDILNHQFRFSVTLDGQLESLPMLIKNYVPSVERLPLLLYNIATQVHWEVEVDRLKGLAREFALFYSIGSKMQWEQVVGLLHQNLFQVPNDMASSGYLIELDFPPQFINSHST</sequence>
<comment type="caution">
    <text evidence="5">The sequence shown here is derived from an EMBL/GenBank/DDBJ whole genome shotgun (WGS) entry which is preliminary data.</text>
</comment>
<dbReference type="GO" id="GO:0030983">
    <property type="term" value="F:mismatched DNA binding"/>
    <property type="evidence" value="ECO:0007669"/>
    <property type="project" value="InterPro"/>
</dbReference>
<dbReference type="Proteomes" id="UP000717996">
    <property type="component" value="Unassembled WGS sequence"/>
</dbReference>
<evidence type="ECO:0000256" key="1">
    <source>
        <dbReference type="ARBA" id="ARBA00006082"/>
    </source>
</evidence>
<evidence type="ECO:0000259" key="4">
    <source>
        <dbReference type="SMART" id="SM01340"/>
    </source>
</evidence>
<dbReference type="EMBL" id="JAANIT010001092">
    <property type="protein sequence ID" value="KAG1542295.1"/>
    <property type="molecule type" value="Genomic_DNA"/>
</dbReference>
<feature type="domain" description="DNA mismatch repair protein S5" evidence="4">
    <location>
        <begin position="170"/>
        <end position="291"/>
    </location>
</feature>
<dbReference type="Pfam" id="PF16413">
    <property type="entry name" value="Mlh1_C"/>
    <property type="match status" value="1"/>
</dbReference>
<dbReference type="Gene3D" id="3.30.230.10">
    <property type="match status" value="1"/>
</dbReference>
<dbReference type="PANTHER" id="PTHR10073:SF52">
    <property type="entry name" value="MISMATCH REPAIR ENDONUCLEASE PMS2"/>
    <property type="match status" value="1"/>
</dbReference>
<comment type="similarity">
    <text evidence="1">Belongs to the DNA mismatch repair MutL/HexB family.</text>
</comment>
<evidence type="ECO:0000256" key="3">
    <source>
        <dbReference type="SAM" id="MobiDB-lite"/>
    </source>
</evidence>
<dbReference type="InterPro" id="IPR036890">
    <property type="entry name" value="HATPase_C_sf"/>
</dbReference>